<feature type="region of interest" description="Disordered" evidence="1">
    <location>
        <begin position="1"/>
        <end position="24"/>
    </location>
</feature>
<organism evidence="3 4">
    <name type="scientific">Aureococcus anophagefferens</name>
    <name type="common">Harmful bloom alga</name>
    <dbReference type="NCBI Taxonomy" id="44056"/>
    <lineage>
        <taxon>Eukaryota</taxon>
        <taxon>Sar</taxon>
        <taxon>Stramenopiles</taxon>
        <taxon>Ochrophyta</taxon>
        <taxon>Pelagophyceae</taxon>
        <taxon>Pelagomonadales</taxon>
        <taxon>Pelagomonadaceae</taxon>
        <taxon>Aureococcus</taxon>
    </lineage>
</organism>
<keyword evidence="4" id="KW-1185">Reference proteome</keyword>
<name>A0ABR1FKD9_AURAN</name>
<evidence type="ECO:0000313" key="4">
    <source>
        <dbReference type="Proteomes" id="UP001363151"/>
    </source>
</evidence>
<keyword evidence="2" id="KW-1133">Transmembrane helix</keyword>
<reference evidence="3 4" key="1">
    <citation type="submission" date="2024-03" db="EMBL/GenBank/DDBJ databases">
        <title>Aureococcus anophagefferens CCMP1851 and Kratosvirus quantuckense: Draft genome of a second virus-susceptible host strain in the model system.</title>
        <authorList>
            <person name="Chase E."/>
            <person name="Truchon A.R."/>
            <person name="Schepens W."/>
            <person name="Wilhelm S.W."/>
        </authorList>
    </citation>
    <scope>NUCLEOTIDE SEQUENCE [LARGE SCALE GENOMIC DNA]</scope>
    <source>
        <strain evidence="3 4">CCMP1851</strain>
    </source>
</reference>
<feature type="region of interest" description="Disordered" evidence="1">
    <location>
        <begin position="109"/>
        <end position="131"/>
    </location>
</feature>
<feature type="region of interest" description="Disordered" evidence="1">
    <location>
        <begin position="73"/>
        <end position="94"/>
    </location>
</feature>
<keyword evidence="2" id="KW-0472">Membrane</keyword>
<proteinExistence type="predicted"/>
<feature type="compositionally biased region" description="Polar residues" evidence="1">
    <location>
        <begin position="116"/>
        <end position="125"/>
    </location>
</feature>
<dbReference type="EMBL" id="JBBJCI010000368">
    <property type="protein sequence ID" value="KAK7232468.1"/>
    <property type="molecule type" value="Genomic_DNA"/>
</dbReference>
<evidence type="ECO:0000313" key="3">
    <source>
        <dbReference type="EMBL" id="KAK7232468.1"/>
    </source>
</evidence>
<gene>
    <name evidence="3" type="ORF">SO694_00032254</name>
</gene>
<evidence type="ECO:0000256" key="2">
    <source>
        <dbReference type="SAM" id="Phobius"/>
    </source>
</evidence>
<feature type="transmembrane region" description="Helical" evidence="2">
    <location>
        <begin position="564"/>
        <end position="582"/>
    </location>
</feature>
<protein>
    <submittedName>
        <fullName evidence="3">Uncharacterized protein</fullName>
    </submittedName>
</protein>
<comment type="caution">
    <text evidence="3">The sequence shown here is derived from an EMBL/GenBank/DDBJ whole genome shotgun (WGS) entry which is preliminary data.</text>
</comment>
<evidence type="ECO:0000256" key="1">
    <source>
        <dbReference type="SAM" id="MobiDB-lite"/>
    </source>
</evidence>
<accession>A0ABR1FKD9</accession>
<dbReference type="Proteomes" id="UP001363151">
    <property type="component" value="Unassembled WGS sequence"/>
</dbReference>
<sequence length="583" mass="61061">MSSNAFVPTLPKPALSPADSGDDDLKDVATRTINFQKMLSKKTRGTDRLDRSQALAAARAADLTPRQLDVIAALDDDSTPEGPSRSLREGMLGSDHSLDSLSIQELATLESPPPASRQTSASTEASPLGGGAFQPVAAGSLHGSSLGLLDLAAEAEARRADDDDKAYGSDEELERTFSQGDLRVRVDSRGATYAAPLRGDASSPAAIFKPVDPAPPSPSAMRALRVEVAAQEAAEAALQGLVGAANAGDDADVDAARSACRDAAAKDAVSAAALRRVVVEAVDRSRGGSSRLLGELRGVLDDLYLVESSRLSDDDDEDDGPDSTAARHRAKVIDHGLEDALRRRDVPALRRLLRDVHGGSGELAEQARRSVAALESASPVPRGAFSLAQARAAADAERTFAAVRDLENALATTEDLGDHYDYDETAGQERQDAERLLTILRGELAAVEALREAMDRRDAAVLAQALDAAYGLIVDFPLRAALSRKSSEDEGAVNTPLGTALRDAQALYDRIQAAAKRPPVVSLGDRLGGFLADAHDALYGAAVDGSLALRDAVLFGVRHPTSSFSLGVLGAAVAVVCVYGLWA</sequence>
<keyword evidence="2" id="KW-0812">Transmembrane</keyword>